<sequence>MDPIAVLQNRIEQLEAKLGVAPVNTPGEAPQGDTATANLLSTAQAMTNATAGHEKLSEAMNMASELNHYTDPNLMENIQQNNMHRQEVEAAEAMIKNHCQCLNHCKQAAPVLESEAIAEVPKMQATVDRMHAEAAAVKTEADAVSLGVQQLAETCGAAASDASERLAGVAHSVDQAEEKLFPKRRNGLD</sequence>
<dbReference type="Proteomes" id="UP000653454">
    <property type="component" value="Unassembled WGS sequence"/>
</dbReference>
<organism evidence="2 3">
    <name type="scientific">Plutella xylostella</name>
    <name type="common">Diamondback moth</name>
    <name type="synonym">Plutella maculipennis</name>
    <dbReference type="NCBI Taxonomy" id="51655"/>
    <lineage>
        <taxon>Eukaryota</taxon>
        <taxon>Metazoa</taxon>
        <taxon>Ecdysozoa</taxon>
        <taxon>Arthropoda</taxon>
        <taxon>Hexapoda</taxon>
        <taxon>Insecta</taxon>
        <taxon>Pterygota</taxon>
        <taxon>Neoptera</taxon>
        <taxon>Endopterygota</taxon>
        <taxon>Lepidoptera</taxon>
        <taxon>Glossata</taxon>
        <taxon>Ditrysia</taxon>
        <taxon>Yponomeutoidea</taxon>
        <taxon>Plutellidae</taxon>
        <taxon>Plutella</taxon>
    </lineage>
</organism>
<proteinExistence type="predicted"/>
<reference evidence="2" key="1">
    <citation type="submission" date="2020-11" db="EMBL/GenBank/DDBJ databases">
        <authorList>
            <person name="Whiteford S."/>
        </authorList>
    </citation>
    <scope>NUCLEOTIDE SEQUENCE</scope>
</reference>
<comment type="caution">
    <text evidence="2">The sequence shown here is derived from an EMBL/GenBank/DDBJ whole genome shotgun (WGS) entry which is preliminary data.</text>
</comment>
<evidence type="ECO:0000256" key="1">
    <source>
        <dbReference type="SAM" id="MobiDB-lite"/>
    </source>
</evidence>
<dbReference type="GO" id="GO:0005869">
    <property type="term" value="C:dynactin complex"/>
    <property type="evidence" value="ECO:0007669"/>
    <property type="project" value="InterPro"/>
</dbReference>
<gene>
    <name evidence="2" type="ORF">PLXY2_LOCUS3695</name>
</gene>
<dbReference type="GO" id="GO:0061640">
    <property type="term" value="P:cytoskeleton-dependent cytokinesis"/>
    <property type="evidence" value="ECO:0007669"/>
    <property type="project" value="InterPro"/>
</dbReference>
<keyword evidence="3" id="KW-1185">Reference proteome</keyword>
<dbReference type="PANTHER" id="PTHR28360:SF1">
    <property type="entry name" value="DYNACTIN SUBUNIT 3"/>
    <property type="match status" value="1"/>
</dbReference>
<name>A0A8S4DZH5_PLUXY</name>
<feature type="compositionally biased region" description="Basic and acidic residues" evidence="1">
    <location>
        <begin position="174"/>
        <end position="189"/>
    </location>
</feature>
<dbReference type="AlphaFoldDB" id="A0A8S4DZH5"/>
<accession>A0A8S4DZH5</accession>
<dbReference type="PANTHER" id="PTHR28360">
    <property type="entry name" value="DYNACTIN SUBUNIT 3"/>
    <property type="match status" value="1"/>
</dbReference>
<dbReference type="Pfam" id="PF07426">
    <property type="entry name" value="Dynactin_p22"/>
    <property type="match status" value="1"/>
</dbReference>
<dbReference type="EMBL" id="CAJHNJ030000010">
    <property type="protein sequence ID" value="CAG9107202.1"/>
    <property type="molecule type" value="Genomic_DNA"/>
</dbReference>
<evidence type="ECO:0000313" key="3">
    <source>
        <dbReference type="Proteomes" id="UP000653454"/>
    </source>
</evidence>
<evidence type="ECO:0000313" key="2">
    <source>
        <dbReference type="EMBL" id="CAG9107202.1"/>
    </source>
</evidence>
<dbReference type="InterPro" id="IPR009991">
    <property type="entry name" value="DCTN3"/>
</dbReference>
<feature type="region of interest" description="Disordered" evidence="1">
    <location>
        <begin position="170"/>
        <end position="189"/>
    </location>
</feature>
<protein>
    <submittedName>
        <fullName evidence="2">(diamondback moth) hypothetical protein</fullName>
    </submittedName>
</protein>